<keyword evidence="2" id="KW-1185">Reference proteome</keyword>
<gene>
    <name evidence="1" type="ORF">GCM10010995_28520</name>
</gene>
<organism evidence="1 2">
    <name type="scientific">Cysteiniphilum litorale</name>
    <dbReference type="NCBI Taxonomy" id="2056700"/>
    <lineage>
        <taxon>Bacteria</taxon>
        <taxon>Pseudomonadati</taxon>
        <taxon>Pseudomonadota</taxon>
        <taxon>Gammaproteobacteria</taxon>
        <taxon>Thiotrichales</taxon>
        <taxon>Fastidiosibacteraceae</taxon>
        <taxon>Cysteiniphilum</taxon>
    </lineage>
</organism>
<reference evidence="1" key="1">
    <citation type="journal article" date="2014" name="Int. J. Syst. Evol. Microbiol.">
        <title>Complete genome sequence of Corynebacterium casei LMG S-19264T (=DSM 44701T), isolated from a smear-ripened cheese.</title>
        <authorList>
            <consortium name="US DOE Joint Genome Institute (JGI-PGF)"/>
            <person name="Walter F."/>
            <person name="Albersmeier A."/>
            <person name="Kalinowski J."/>
            <person name="Ruckert C."/>
        </authorList>
    </citation>
    <scope>NUCLEOTIDE SEQUENCE</scope>
    <source>
        <strain evidence="1">CGMCC 1.15758</strain>
    </source>
</reference>
<dbReference type="EMBL" id="BMJS01000099">
    <property type="protein sequence ID" value="GGG09209.1"/>
    <property type="molecule type" value="Genomic_DNA"/>
</dbReference>
<dbReference type="RefSeq" id="WP_117004156.1">
    <property type="nucleotide sequence ID" value="NZ_BMJS01000099.1"/>
</dbReference>
<dbReference type="AlphaFoldDB" id="A0A8J2Z7P1"/>
<dbReference type="OrthoDB" id="5625409at2"/>
<name>A0A8J2Z7P1_9GAMM</name>
<evidence type="ECO:0000313" key="2">
    <source>
        <dbReference type="Proteomes" id="UP000636949"/>
    </source>
</evidence>
<dbReference type="Proteomes" id="UP000636949">
    <property type="component" value="Unassembled WGS sequence"/>
</dbReference>
<reference evidence="1" key="2">
    <citation type="submission" date="2020-09" db="EMBL/GenBank/DDBJ databases">
        <authorList>
            <person name="Sun Q."/>
            <person name="Zhou Y."/>
        </authorList>
    </citation>
    <scope>NUCLEOTIDE SEQUENCE</scope>
    <source>
        <strain evidence="1">CGMCC 1.15758</strain>
    </source>
</reference>
<sequence length="88" mass="9975">MLFMDIETELAQKYAELEGIRASINKAISNAHIGTYSAAGNSVTYREMKDLRAEESRLVFAINQLELIKQDKKSKKANSFMSTGFRVR</sequence>
<evidence type="ECO:0000313" key="1">
    <source>
        <dbReference type="EMBL" id="GGG09209.1"/>
    </source>
</evidence>
<comment type="caution">
    <text evidence="1">The sequence shown here is derived from an EMBL/GenBank/DDBJ whole genome shotgun (WGS) entry which is preliminary data.</text>
</comment>
<accession>A0A8J2Z7P1</accession>
<proteinExistence type="predicted"/>
<protein>
    <submittedName>
        <fullName evidence="1">Uncharacterized protein</fullName>
    </submittedName>
</protein>